<dbReference type="Proteomes" id="UP001519349">
    <property type="component" value="Unassembled WGS sequence"/>
</dbReference>
<keyword evidence="2" id="KW-1185">Reference proteome</keyword>
<gene>
    <name evidence="1" type="ORF">DHL47_01270</name>
</gene>
<accession>A0ABS5AW70</accession>
<dbReference type="RefSeq" id="WP_209550633.1">
    <property type="nucleotide sequence ID" value="NZ_QFAY01000002.1"/>
</dbReference>
<protein>
    <submittedName>
        <fullName evidence="1">Uncharacterized protein</fullName>
    </submittedName>
</protein>
<organism evidence="1 2">
    <name type="scientific">Streptococcus panodentis</name>
    <dbReference type="NCBI Taxonomy" id="1581472"/>
    <lineage>
        <taxon>Bacteria</taxon>
        <taxon>Bacillati</taxon>
        <taxon>Bacillota</taxon>
        <taxon>Bacilli</taxon>
        <taxon>Lactobacillales</taxon>
        <taxon>Streptococcaceae</taxon>
        <taxon>Streptococcus</taxon>
    </lineage>
</organism>
<proteinExistence type="predicted"/>
<evidence type="ECO:0000313" key="1">
    <source>
        <dbReference type="EMBL" id="MBP2619984.1"/>
    </source>
</evidence>
<evidence type="ECO:0000313" key="2">
    <source>
        <dbReference type="Proteomes" id="UP001519349"/>
    </source>
</evidence>
<comment type="caution">
    <text evidence="1">The sequence shown here is derived from an EMBL/GenBank/DDBJ whole genome shotgun (WGS) entry which is preliminary data.</text>
</comment>
<reference evidence="1 2" key="1">
    <citation type="submission" date="2018-05" db="EMBL/GenBank/DDBJ databases">
        <title>Draft genome sequence of Streptococcus panodentis CCUG 70867T.</title>
        <authorList>
            <person name="Salva-Serra F."/>
            <person name="Mendez V."/>
            <person name="Jaen-Luchoro D."/>
            <person name="Gonzales-Siles L."/>
            <person name="Karlsson R."/>
            <person name="Engstrom-Jakobsson H."/>
            <person name="Busquets A."/>
            <person name="Gomila M."/>
            <person name="Pineiro-Iglesias B."/>
            <person name="Bennasar-Figueras A."/>
            <person name="Seeger M."/>
            <person name="Moore E."/>
        </authorList>
    </citation>
    <scope>NUCLEOTIDE SEQUENCE [LARGE SCALE GENOMIC DNA]</scope>
    <source>
        <strain evidence="1 2">CCUG 70867</strain>
    </source>
</reference>
<sequence length="72" mass="7707">MTNKGSSERLQLFGVFAPSVPPYSFLLLENLCKLGQSQSAGKLLKIVKGGGTDSHDGCVLTHRGMDLLEDTV</sequence>
<name>A0ABS5AW70_9STRE</name>
<dbReference type="EMBL" id="QFAY01000002">
    <property type="protein sequence ID" value="MBP2619984.1"/>
    <property type="molecule type" value="Genomic_DNA"/>
</dbReference>